<sequence length="98" mass="11012">MIFPGREDSSRQFGERPGFEKDRSPVRYWVGGHVKPVRIYESDFGWGRPVKVDVVSIRGDGISMAEKRDDSGGVEIGLCMKKADMDIVFTLFNSGLQN</sequence>
<dbReference type="Proteomes" id="UP000712600">
    <property type="component" value="Unassembled WGS sequence"/>
</dbReference>
<feature type="region of interest" description="Disordered" evidence="3">
    <location>
        <begin position="1"/>
        <end position="22"/>
    </location>
</feature>
<evidence type="ECO:0000313" key="4">
    <source>
        <dbReference type="EMBL" id="KAF3538241.1"/>
    </source>
</evidence>
<evidence type="ECO:0000256" key="3">
    <source>
        <dbReference type="SAM" id="MobiDB-lite"/>
    </source>
</evidence>
<dbReference type="InterPro" id="IPR051504">
    <property type="entry name" value="Plant_metabolite_acyltrans"/>
</dbReference>
<dbReference type="GO" id="GO:0016747">
    <property type="term" value="F:acyltransferase activity, transferring groups other than amino-acyl groups"/>
    <property type="evidence" value="ECO:0007669"/>
    <property type="project" value="UniProtKB-ARBA"/>
</dbReference>
<organism evidence="4 5">
    <name type="scientific">Brassica cretica</name>
    <name type="common">Mustard</name>
    <dbReference type="NCBI Taxonomy" id="69181"/>
    <lineage>
        <taxon>Eukaryota</taxon>
        <taxon>Viridiplantae</taxon>
        <taxon>Streptophyta</taxon>
        <taxon>Embryophyta</taxon>
        <taxon>Tracheophyta</taxon>
        <taxon>Spermatophyta</taxon>
        <taxon>Magnoliopsida</taxon>
        <taxon>eudicotyledons</taxon>
        <taxon>Gunneridae</taxon>
        <taxon>Pentapetalae</taxon>
        <taxon>rosids</taxon>
        <taxon>malvids</taxon>
        <taxon>Brassicales</taxon>
        <taxon>Brassicaceae</taxon>
        <taxon>Brassiceae</taxon>
        <taxon>Brassica</taxon>
    </lineage>
</organism>
<reference evidence="4" key="1">
    <citation type="submission" date="2019-12" db="EMBL/GenBank/DDBJ databases">
        <title>Genome sequencing and annotation of Brassica cretica.</title>
        <authorList>
            <person name="Studholme D.J."/>
            <person name="Sarris P."/>
        </authorList>
    </citation>
    <scope>NUCLEOTIDE SEQUENCE</scope>
    <source>
        <strain evidence="4">PFS-109/04</strain>
        <tissue evidence="4">Leaf</tissue>
    </source>
</reference>
<keyword evidence="2" id="KW-0012">Acyltransferase</keyword>
<dbReference type="InterPro" id="IPR023213">
    <property type="entry name" value="CAT-like_dom_sf"/>
</dbReference>
<dbReference type="EMBL" id="QGKX02001290">
    <property type="protein sequence ID" value="KAF3538241.1"/>
    <property type="molecule type" value="Genomic_DNA"/>
</dbReference>
<accession>A0A8S9QBA7</accession>
<name>A0A8S9QBA7_BRACR</name>
<dbReference type="Pfam" id="PF02458">
    <property type="entry name" value="Transferase"/>
    <property type="match status" value="1"/>
</dbReference>
<gene>
    <name evidence="4" type="ORF">F2Q69_00020445</name>
</gene>
<evidence type="ECO:0000313" key="5">
    <source>
        <dbReference type="Proteomes" id="UP000712600"/>
    </source>
</evidence>
<keyword evidence="1" id="KW-0808">Transferase</keyword>
<dbReference type="Gene3D" id="3.30.559.10">
    <property type="entry name" value="Chloramphenicol acetyltransferase-like domain"/>
    <property type="match status" value="1"/>
</dbReference>
<evidence type="ECO:0000256" key="1">
    <source>
        <dbReference type="ARBA" id="ARBA00022679"/>
    </source>
</evidence>
<comment type="caution">
    <text evidence="4">The sequence shown here is derived from an EMBL/GenBank/DDBJ whole genome shotgun (WGS) entry which is preliminary data.</text>
</comment>
<proteinExistence type="predicted"/>
<dbReference type="AlphaFoldDB" id="A0A8S9QBA7"/>
<protein>
    <submittedName>
        <fullName evidence="4">Uncharacterized protein</fullName>
    </submittedName>
</protein>
<dbReference type="PANTHER" id="PTHR31625">
    <property type="match status" value="1"/>
</dbReference>
<evidence type="ECO:0000256" key="2">
    <source>
        <dbReference type="ARBA" id="ARBA00023315"/>
    </source>
</evidence>